<name>A0ABV4DQL3_9LACO</name>
<evidence type="ECO:0000313" key="2">
    <source>
        <dbReference type="Proteomes" id="UP001565236"/>
    </source>
</evidence>
<dbReference type="RefSeq" id="WP_369942538.1">
    <property type="nucleotide sequence ID" value="NZ_JBCLUF010000027.1"/>
</dbReference>
<keyword evidence="2" id="KW-1185">Reference proteome</keyword>
<proteinExistence type="predicted"/>
<reference evidence="1 2" key="1">
    <citation type="submission" date="2024-03" db="EMBL/GenBank/DDBJ databases">
        <title>Mouse gut bacterial collection (mGBC) of GemPharmatech.</title>
        <authorList>
            <person name="He Y."/>
            <person name="Dong L."/>
            <person name="Wu D."/>
            <person name="Gao X."/>
            <person name="Lin Z."/>
        </authorList>
    </citation>
    <scope>NUCLEOTIDE SEQUENCE [LARGE SCALE GENOMIC DNA]</scope>
    <source>
        <strain evidence="1 2">15-30</strain>
    </source>
</reference>
<evidence type="ECO:0000313" key="1">
    <source>
        <dbReference type="EMBL" id="MEY8662752.1"/>
    </source>
</evidence>
<comment type="caution">
    <text evidence="1">The sequence shown here is derived from an EMBL/GenBank/DDBJ whole genome shotgun (WGS) entry which is preliminary data.</text>
</comment>
<gene>
    <name evidence="1" type="ORF">AALT52_07615</name>
</gene>
<accession>A0ABV4DQL3</accession>
<dbReference type="EMBL" id="JBCLUF010000027">
    <property type="protein sequence ID" value="MEY8662752.1"/>
    <property type="molecule type" value="Genomic_DNA"/>
</dbReference>
<organism evidence="1 2">
    <name type="scientific">Ligilactobacillus faecis</name>
    <dbReference type="NCBI Taxonomy" id="762833"/>
    <lineage>
        <taxon>Bacteria</taxon>
        <taxon>Bacillati</taxon>
        <taxon>Bacillota</taxon>
        <taxon>Bacilli</taxon>
        <taxon>Lactobacillales</taxon>
        <taxon>Lactobacillaceae</taxon>
        <taxon>Ligilactobacillus</taxon>
    </lineage>
</organism>
<sequence>MKIKKETNLWDVMDAFNRKWCIVTLKNGKKVKLYIVDVDYETFGYDMIIYNYTGSNSYGVDDIPFSKIESIELAE</sequence>
<protein>
    <recommendedName>
        <fullName evidence="3">Phage protein</fullName>
    </recommendedName>
</protein>
<evidence type="ECO:0008006" key="3">
    <source>
        <dbReference type="Google" id="ProtNLM"/>
    </source>
</evidence>
<dbReference type="Proteomes" id="UP001565236">
    <property type="component" value="Unassembled WGS sequence"/>
</dbReference>